<name>A0A512B8M2_9BACT</name>
<proteinExistence type="predicted"/>
<reference evidence="1 2" key="1">
    <citation type="submission" date="2019-07" db="EMBL/GenBank/DDBJ databases">
        <title>Whole genome shotgun sequence of Segetibacter aerophilus NBRC 106135.</title>
        <authorList>
            <person name="Hosoyama A."/>
            <person name="Uohara A."/>
            <person name="Ohji S."/>
            <person name="Ichikawa N."/>
        </authorList>
    </citation>
    <scope>NUCLEOTIDE SEQUENCE [LARGE SCALE GENOMIC DNA]</scope>
    <source>
        <strain evidence="1 2">NBRC 106135</strain>
    </source>
</reference>
<keyword evidence="2" id="KW-1185">Reference proteome</keyword>
<dbReference type="EMBL" id="BJYT01000002">
    <property type="protein sequence ID" value="GEO08308.1"/>
    <property type="molecule type" value="Genomic_DNA"/>
</dbReference>
<protein>
    <submittedName>
        <fullName evidence="1">Uncharacterized protein</fullName>
    </submittedName>
</protein>
<evidence type="ECO:0000313" key="2">
    <source>
        <dbReference type="Proteomes" id="UP000321513"/>
    </source>
</evidence>
<gene>
    <name evidence="1" type="ORF">SAE01_08040</name>
</gene>
<accession>A0A512B8M2</accession>
<dbReference type="OrthoDB" id="9801888at2"/>
<dbReference type="RefSeq" id="WP_147202376.1">
    <property type="nucleotide sequence ID" value="NZ_BJYT01000002.1"/>
</dbReference>
<evidence type="ECO:0000313" key="1">
    <source>
        <dbReference type="EMBL" id="GEO08308.1"/>
    </source>
</evidence>
<organism evidence="1 2">
    <name type="scientific">Segetibacter aerophilus</name>
    <dbReference type="NCBI Taxonomy" id="670293"/>
    <lineage>
        <taxon>Bacteria</taxon>
        <taxon>Pseudomonadati</taxon>
        <taxon>Bacteroidota</taxon>
        <taxon>Chitinophagia</taxon>
        <taxon>Chitinophagales</taxon>
        <taxon>Chitinophagaceae</taxon>
        <taxon>Segetibacter</taxon>
    </lineage>
</organism>
<dbReference type="Proteomes" id="UP000321513">
    <property type="component" value="Unassembled WGS sequence"/>
</dbReference>
<sequence>MISYYNDGLKKVVGDEKISFDILQSLIKANPNTELIEQLHSEAYKSERYVAMKKQLPCVKPHGIFDIIPTKNKKGEVINTAVLKQLSGYLYFDIDKNKIECEVELYKEFILQEYADKICMLGKSVGGRGVFFLVKATGITKENFNEVHQYFREIVFKKLPIDTEALGIARNFIIPMDEKLYIDKSIEVDVSDCKINNENNKKGIKQYKKKEEERGCIVRDTLTSFITIDILLKKLRFKTAVDVGDADYIIKPVEFVQMFVPKVITDGKKHKTFRSMINHLMFLNPDITLFEVHSYINFINQNFTNDSPMGRTEMMRTVAAEFERITETGEKFVKTRIKKVHTNSKLSGKDRNIIANQQNGKLRKDNSFEIIEASIEVLIAMEMEVTPIEIFKTAKGNISLPTIKRHYKTVLEQIEMKKQAEIKTATKAKIVNKQNNTLYAIQGNSKRVSDRDLHDMTDEELGIVPWDVLRTKETIFKSQIDLHKEYGANRTAAIKLLEKNTERSVSFRFIF</sequence>
<comment type="caution">
    <text evidence="1">The sequence shown here is derived from an EMBL/GenBank/DDBJ whole genome shotgun (WGS) entry which is preliminary data.</text>
</comment>
<dbReference type="AlphaFoldDB" id="A0A512B8M2"/>